<organism evidence="1 2">
    <name type="scientific">Rhizobium altiplani</name>
    <dbReference type="NCBI Taxonomy" id="1864509"/>
    <lineage>
        <taxon>Bacteria</taxon>
        <taxon>Pseudomonadati</taxon>
        <taxon>Pseudomonadota</taxon>
        <taxon>Alphaproteobacteria</taxon>
        <taxon>Hyphomicrobiales</taxon>
        <taxon>Rhizobiaceae</taxon>
        <taxon>Rhizobium/Agrobacterium group</taxon>
        <taxon>Rhizobium</taxon>
    </lineage>
</organism>
<dbReference type="OrthoDB" id="7220345at2"/>
<dbReference type="RefSeq" id="WP_062372522.1">
    <property type="nucleotide sequence ID" value="NZ_LNCD01000105.1"/>
</dbReference>
<protein>
    <submittedName>
        <fullName evidence="1">Uncharacterized protein</fullName>
    </submittedName>
</protein>
<proteinExistence type="predicted"/>
<name>A0A109JDU9_9HYPH</name>
<reference evidence="1 2" key="1">
    <citation type="submission" date="2015-11" db="EMBL/GenBank/DDBJ databases">
        <title>Draft Genome Sequence of the Strain BR 10423 (Rhizobium sp.) isolated from nodules of Mimosa pudica.</title>
        <authorList>
            <person name="Barauna A.C."/>
            <person name="Zilli J.E."/>
            <person name="Simoes-Araujo J.L."/>
            <person name="Reis V.M."/>
            <person name="James E.K."/>
            <person name="Reis F.B.Jr."/>
            <person name="Rouws L.F."/>
            <person name="Passos S.R."/>
            <person name="Gois S.R."/>
        </authorList>
    </citation>
    <scope>NUCLEOTIDE SEQUENCE [LARGE SCALE GENOMIC DNA]</scope>
    <source>
        <strain evidence="1 2">BR10423</strain>
    </source>
</reference>
<dbReference type="AlphaFoldDB" id="A0A109JDU9"/>
<dbReference type="EMBL" id="LNCD01000105">
    <property type="protein sequence ID" value="KWV47071.1"/>
    <property type="molecule type" value="Genomic_DNA"/>
</dbReference>
<dbReference type="Proteomes" id="UP000068164">
    <property type="component" value="Unassembled WGS sequence"/>
</dbReference>
<comment type="caution">
    <text evidence="1">The sequence shown here is derived from an EMBL/GenBank/DDBJ whole genome shotgun (WGS) entry which is preliminary data.</text>
</comment>
<evidence type="ECO:0000313" key="2">
    <source>
        <dbReference type="Proteomes" id="UP000068164"/>
    </source>
</evidence>
<sequence>MSEKAGNPNSYPPRGLGRIDAARYLGLGLSLFDTLVKDGRLPPPKQVNKRVIWDRVALDAAFESLPDQAQDNRSTFQKLLDSRPVA</sequence>
<gene>
    <name evidence="1" type="ORF">AS026_13965</name>
</gene>
<accession>A0A109JDU9</accession>
<evidence type="ECO:0000313" key="1">
    <source>
        <dbReference type="EMBL" id="KWV47071.1"/>
    </source>
</evidence>
<keyword evidence="2" id="KW-1185">Reference proteome</keyword>